<dbReference type="NCBIfam" id="NF037959">
    <property type="entry name" value="MFS_SpdSyn"/>
    <property type="match status" value="1"/>
</dbReference>
<feature type="signal peptide" evidence="5">
    <location>
        <begin position="1"/>
        <end position="25"/>
    </location>
</feature>
<feature type="chain" id="PRO_5047460906" evidence="5">
    <location>
        <begin position="26"/>
        <end position="305"/>
    </location>
</feature>
<dbReference type="SUPFAM" id="SSF53335">
    <property type="entry name" value="S-adenosyl-L-methionine-dependent methyltransferases"/>
    <property type="match status" value="1"/>
</dbReference>
<dbReference type="Proteomes" id="UP001596001">
    <property type="component" value="Unassembled WGS sequence"/>
</dbReference>
<feature type="active site" description="Proton acceptor" evidence="4">
    <location>
        <position position="176"/>
    </location>
</feature>
<dbReference type="PANTHER" id="PTHR43317:SF1">
    <property type="entry name" value="THERMOSPERMINE SYNTHASE ACAULIS5"/>
    <property type="match status" value="1"/>
</dbReference>
<evidence type="ECO:0000256" key="3">
    <source>
        <dbReference type="ARBA" id="ARBA00023115"/>
    </source>
</evidence>
<proteinExistence type="inferred from homology"/>
<gene>
    <name evidence="7" type="ORF">ACFO6X_04080</name>
</gene>
<keyword evidence="8" id="KW-1185">Reference proteome</keyword>
<sequence length="305" mass="34291">MMLRHHQLATIPVLASALLATPAYAMQEDKFQLLHTIYQEKSLYRNILVVESEDGSYRCMKFGRLHARQTCIHLMQPQRLVLNYTKGLLAALYMAPAPRKVLIIGLGGGVLPMALHTLDAQLEIDTVELDPAVVKVARSHFRYQENAHVRTHVQDARVFVRQQQRRAAQYDVVLVDAFDRDYIPEHLLTREFLQQLHSLLTPNGVLAANTFAAGALARHEAATYQAVFGQLYQVELHGGNRILFARRDGLPPLSAVQHHAQAWEQRLALFGLSSADLLPRFSLQPQAVGVKVLTDQYSPSNLLLP</sequence>
<comment type="caution">
    <text evidence="7">The sequence shown here is derived from an EMBL/GenBank/DDBJ whole genome shotgun (WGS) entry which is preliminary data.</text>
</comment>
<dbReference type="Gene3D" id="3.40.50.150">
    <property type="entry name" value="Vaccinia Virus protein VP39"/>
    <property type="match status" value="1"/>
</dbReference>
<keyword evidence="5" id="KW-0732">Signal</keyword>
<organism evidence="7 8">
    <name type="scientific">Giesbergeria sinuosa</name>
    <dbReference type="NCBI Taxonomy" id="80883"/>
    <lineage>
        <taxon>Bacteria</taxon>
        <taxon>Pseudomonadati</taxon>
        <taxon>Pseudomonadota</taxon>
        <taxon>Betaproteobacteria</taxon>
        <taxon>Burkholderiales</taxon>
        <taxon>Comamonadaceae</taxon>
        <taxon>Giesbergeria</taxon>
    </lineage>
</organism>
<dbReference type="EMBL" id="JBHSHJ010000002">
    <property type="protein sequence ID" value="MFC4788163.1"/>
    <property type="molecule type" value="Genomic_DNA"/>
</dbReference>
<evidence type="ECO:0000313" key="8">
    <source>
        <dbReference type="Proteomes" id="UP001596001"/>
    </source>
</evidence>
<evidence type="ECO:0000259" key="6">
    <source>
        <dbReference type="PROSITE" id="PS51006"/>
    </source>
</evidence>
<dbReference type="RefSeq" id="WP_382430306.1">
    <property type="nucleotide sequence ID" value="NZ_JBHSHJ010000002.1"/>
</dbReference>
<keyword evidence="2 4" id="KW-0808">Transferase</keyword>
<evidence type="ECO:0000313" key="7">
    <source>
        <dbReference type="EMBL" id="MFC4788163.1"/>
    </source>
</evidence>
<accession>A0ABV9QAR3</accession>
<comment type="similarity">
    <text evidence="1">Belongs to the spermidine/spermine synthase family.</text>
</comment>
<evidence type="ECO:0000256" key="1">
    <source>
        <dbReference type="ARBA" id="ARBA00007867"/>
    </source>
</evidence>
<evidence type="ECO:0000256" key="5">
    <source>
        <dbReference type="SAM" id="SignalP"/>
    </source>
</evidence>
<dbReference type="CDD" id="cd02440">
    <property type="entry name" value="AdoMet_MTases"/>
    <property type="match status" value="1"/>
</dbReference>
<evidence type="ECO:0000256" key="4">
    <source>
        <dbReference type="PROSITE-ProRule" id="PRU00354"/>
    </source>
</evidence>
<protein>
    <submittedName>
        <fullName evidence="7">Spermidine synthase</fullName>
    </submittedName>
</protein>
<keyword evidence="3 4" id="KW-0620">Polyamine biosynthesis</keyword>
<feature type="domain" description="PABS" evidence="6">
    <location>
        <begin position="12"/>
        <end position="264"/>
    </location>
</feature>
<reference evidence="8" key="1">
    <citation type="journal article" date="2019" name="Int. J. Syst. Evol. Microbiol.">
        <title>The Global Catalogue of Microorganisms (GCM) 10K type strain sequencing project: providing services to taxonomists for standard genome sequencing and annotation.</title>
        <authorList>
            <consortium name="The Broad Institute Genomics Platform"/>
            <consortium name="The Broad Institute Genome Sequencing Center for Infectious Disease"/>
            <person name="Wu L."/>
            <person name="Ma J."/>
        </authorList>
    </citation>
    <scope>NUCLEOTIDE SEQUENCE [LARGE SCALE GENOMIC DNA]</scope>
    <source>
        <strain evidence="8">CCUG 49452</strain>
    </source>
</reference>
<dbReference type="PANTHER" id="PTHR43317">
    <property type="entry name" value="THERMOSPERMINE SYNTHASE ACAULIS5"/>
    <property type="match status" value="1"/>
</dbReference>
<evidence type="ECO:0000256" key="2">
    <source>
        <dbReference type="ARBA" id="ARBA00022679"/>
    </source>
</evidence>
<dbReference type="PROSITE" id="PS51006">
    <property type="entry name" value="PABS_2"/>
    <property type="match status" value="1"/>
</dbReference>
<dbReference type="InterPro" id="IPR029063">
    <property type="entry name" value="SAM-dependent_MTases_sf"/>
</dbReference>
<name>A0ABV9QAR3_9BURK</name>
<dbReference type="InterPro" id="IPR030374">
    <property type="entry name" value="PABS"/>
</dbReference>
<dbReference type="Pfam" id="PF01564">
    <property type="entry name" value="Spermine_synth"/>
    <property type="match status" value="1"/>
</dbReference>